<sequence length="102" mass="11643">MQAYFQILPIENLTDDSIPLYPKVIVDGESPVAICILGDPAYPLLPFVMKEFANNSTFLVSNFYLQCALGRLKGRFGCLKRDMDRDIKYLPEVVHVFFSLHN</sequence>
<comment type="caution">
    <text evidence="1">The sequence shown here is derived from an EMBL/GenBank/DDBJ whole genome shotgun (WGS) entry which is preliminary data.</text>
</comment>
<proteinExistence type="predicted"/>
<reference evidence="1 2" key="1">
    <citation type="submission" date="2022-05" db="EMBL/GenBank/DDBJ databases">
        <authorList>
            <consortium name="Genoscope - CEA"/>
            <person name="William W."/>
        </authorList>
    </citation>
    <scope>NUCLEOTIDE SEQUENCE [LARGE SCALE GENOMIC DNA]</scope>
</reference>
<gene>
    <name evidence="1" type="ORF">PMEA_00035224</name>
</gene>
<dbReference type="EMBL" id="CALNXJ010000009">
    <property type="protein sequence ID" value="CAH3103669.1"/>
    <property type="molecule type" value="Genomic_DNA"/>
</dbReference>
<keyword evidence="2" id="KW-1185">Reference proteome</keyword>
<name>A0AAU9W6L4_9CNID</name>
<protein>
    <recommendedName>
        <fullName evidence="3">DDE Tnp4 domain-containing protein</fullName>
    </recommendedName>
</protein>
<evidence type="ECO:0008006" key="3">
    <source>
        <dbReference type="Google" id="ProtNLM"/>
    </source>
</evidence>
<dbReference type="AlphaFoldDB" id="A0AAU9W6L4"/>
<accession>A0AAU9W6L4</accession>
<organism evidence="1 2">
    <name type="scientific">Pocillopora meandrina</name>
    <dbReference type="NCBI Taxonomy" id="46732"/>
    <lineage>
        <taxon>Eukaryota</taxon>
        <taxon>Metazoa</taxon>
        <taxon>Cnidaria</taxon>
        <taxon>Anthozoa</taxon>
        <taxon>Hexacorallia</taxon>
        <taxon>Scleractinia</taxon>
        <taxon>Astrocoeniina</taxon>
        <taxon>Pocilloporidae</taxon>
        <taxon>Pocillopora</taxon>
    </lineage>
</organism>
<dbReference type="Proteomes" id="UP001159428">
    <property type="component" value="Unassembled WGS sequence"/>
</dbReference>
<evidence type="ECO:0000313" key="2">
    <source>
        <dbReference type="Proteomes" id="UP001159428"/>
    </source>
</evidence>
<evidence type="ECO:0000313" key="1">
    <source>
        <dbReference type="EMBL" id="CAH3103669.1"/>
    </source>
</evidence>